<proteinExistence type="predicted"/>
<evidence type="ECO:0000313" key="1">
    <source>
        <dbReference type="EMBL" id="NJB67536.1"/>
    </source>
</evidence>
<organism evidence="1 2">
    <name type="scientific">Desulfobaculum xiamenense</name>
    <dbReference type="NCBI Taxonomy" id="995050"/>
    <lineage>
        <taxon>Bacteria</taxon>
        <taxon>Pseudomonadati</taxon>
        <taxon>Thermodesulfobacteriota</taxon>
        <taxon>Desulfovibrionia</taxon>
        <taxon>Desulfovibrionales</taxon>
        <taxon>Desulfovibrionaceae</taxon>
        <taxon>Desulfobaculum</taxon>
    </lineage>
</organism>
<dbReference type="RefSeq" id="WP_167940585.1">
    <property type="nucleotide sequence ID" value="NZ_JAATJA010000001.1"/>
</dbReference>
<dbReference type="AlphaFoldDB" id="A0A846QFH4"/>
<accession>A0A846QFH4</accession>
<name>A0A846QFH4_9BACT</name>
<sequence length="93" mass="10690">MTVLYRPGLCELCENNVENRGKVCVLERKHIRVNAKTGEPYIYRTDTVFHPIIRRNAGIPGWHNIEGPYPAKCGNFRKRKDALDHVSTDKPNT</sequence>
<reference evidence="1 2" key="1">
    <citation type="submission" date="2020-03" db="EMBL/GenBank/DDBJ databases">
        <title>Genomic Encyclopedia of Type Strains, Phase IV (KMG-IV): sequencing the most valuable type-strain genomes for metagenomic binning, comparative biology and taxonomic classification.</title>
        <authorList>
            <person name="Goeker M."/>
        </authorList>
    </citation>
    <scope>NUCLEOTIDE SEQUENCE [LARGE SCALE GENOMIC DNA]</scope>
    <source>
        <strain evidence="1 2">DSM 24233</strain>
    </source>
</reference>
<keyword evidence="2" id="KW-1185">Reference proteome</keyword>
<dbReference type="Proteomes" id="UP000580856">
    <property type="component" value="Unassembled WGS sequence"/>
</dbReference>
<dbReference type="EMBL" id="JAATJA010000001">
    <property type="protein sequence ID" value="NJB67536.1"/>
    <property type="molecule type" value="Genomic_DNA"/>
</dbReference>
<protein>
    <submittedName>
        <fullName evidence="1">Uncharacterized protein</fullName>
    </submittedName>
</protein>
<comment type="caution">
    <text evidence="1">The sequence shown here is derived from an EMBL/GenBank/DDBJ whole genome shotgun (WGS) entry which is preliminary data.</text>
</comment>
<gene>
    <name evidence="1" type="ORF">GGQ74_001176</name>
</gene>
<evidence type="ECO:0000313" key="2">
    <source>
        <dbReference type="Proteomes" id="UP000580856"/>
    </source>
</evidence>